<dbReference type="AlphaFoldDB" id="A0A0M3HLD2"/>
<organism evidence="1 2">
    <name type="scientific">Ascaris lumbricoides</name>
    <name type="common">Giant roundworm</name>
    <dbReference type="NCBI Taxonomy" id="6252"/>
    <lineage>
        <taxon>Eukaryota</taxon>
        <taxon>Metazoa</taxon>
        <taxon>Ecdysozoa</taxon>
        <taxon>Nematoda</taxon>
        <taxon>Chromadorea</taxon>
        <taxon>Rhabditida</taxon>
        <taxon>Spirurina</taxon>
        <taxon>Ascaridomorpha</taxon>
        <taxon>Ascaridoidea</taxon>
        <taxon>Ascarididae</taxon>
        <taxon>Ascaris</taxon>
    </lineage>
</organism>
<protein>
    <submittedName>
        <fullName evidence="2">DUF2568 domain-containing protein</fullName>
    </submittedName>
</protein>
<name>A0A0M3HLD2_ASCLU</name>
<dbReference type="Proteomes" id="UP000036681">
    <property type="component" value="Unplaced"/>
</dbReference>
<reference evidence="2" key="1">
    <citation type="submission" date="2017-02" db="UniProtKB">
        <authorList>
            <consortium name="WormBaseParasite"/>
        </authorList>
    </citation>
    <scope>IDENTIFICATION</scope>
</reference>
<dbReference type="WBParaSite" id="ALUE_0000232701-mRNA-1">
    <property type="protein sequence ID" value="ALUE_0000232701-mRNA-1"/>
    <property type="gene ID" value="ALUE_0000232701"/>
</dbReference>
<evidence type="ECO:0000313" key="1">
    <source>
        <dbReference type="Proteomes" id="UP000036681"/>
    </source>
</evidence>
<accession>A0A0M3HLD2</accession>
<sequence>MNSDSSTIQLVTSLLTLAVFWIDTSSLAIAMLTFNILLEGLFGWDLLKKLPPGSGGTPKIG</sequence>
<proteinExistence type="predicted"/>
<evidence type="ECO:0000313" key="2">
    <source>
        <dbReference type="WBParaSite" id="ALUE_0000232701-mRNA-1"/>
    </source>
</evidence>
<keyword evidence="1" id="KW-1185">Reference proteome</keyword>